<dbReference type="InterPro" id="IPR045090">
    <property type="entry name" value="Pept_M3A_M3B"/>
</dbReference>
<dbReference type="Gene3D" id="1.10.1370.30">
    <property type="match status" value="1"/>
</dbReference>
<evidence type="ECO:0000256" key="2">
    <source>
        <dbReference type="ARBA" id="ARBA00022723"/>
    </source>
</evidence>
<evidence type="ECO:0000313" key="8">
    <source>
        <dbReference type="EMBL" id="RNM31482.1"/>
    </source>
</evidence>
<name>A0A3N0I586_9FIRM</name>
<dbReference type="RefSeq" id="WP_128519644.1">
    <property type="nucleotide sequence ID" value="NZ_JALFCT010000040.1"/>
</dbReference>
<dbReference type="InterPro" id="IPR001567">
    <property type="entry name" value="Pept_M3A_M3B_dom"/>
</dbReference>
<evidence type="ECO:0000313" key="9">
    <source>
        <dbReference type="Proteomes" id="UP000276568"/>
    </source>
</evidence>
<keyword evidence="5 6" id="KW-0482">Metalloprotease</keyword>
<dbReference type="PANTHER" id="PTHR11804">
    <property type="entry name" value="PROTEASE M3 THIMET OLIGOPEPTIDASE-RELATED"/>
    <property type="match status" value="1"/>
</dbReference>
<accession>A0A3N0I586</accession>
<dbReference type="InterPro" id="IPR011976">
    <property type="entry name" value="Pept_M3B_oligopep-rel"/>
</dbReference>
<gene>
    <name evidence="8" type="ORF">EDX97_02690</name>
</gene>
<dbReference type="OrthoDB" id="9762795at2"/>
<sequence>MKFNEYTYEHMDKKEIQKKIEGFQHRLETADSYAQFKAAFDEMDTYDQALESNVTLCQIRHSINTKDPFYQQENDYWDQVLPEIQSNFHQTDAAILHSHYCEQLKKDVPITYFLSKEMDQQTFSDAIIPELQKENELSSKYQALIASSQIEFNGKVYTLSQLEPLMTSKDRKVRKGATKAYWGWFNEHQDDLNKLYDQLVKTRDTMAKKLGYKNYIELGYKRMYRYDYNQEDVAGYRKQILDVVVPIAQQLYKRQAKRLGVDKLYTWDEKVEFKEGNPTPIQDIDGLCQSALQMYQELSPSTGSFFQFMLDHDLMDLEAKPNKAPGGYCTYIPAYQSPFIFANGNHTNQDVETLTHEAGHAYQVYCSKDIRPSECIWPTYESCEIHSMSMEFFTHPWMEHFFGDKADAYRFAHVSGAVKFLPYGVLVDHFQHEVYAHPQWSPLRRMDCWRKLEKQYLPQKNYDEIPFLENGGWWMRQLHIFMDPFYYIDYTLAQVCALEFWCRKDEQVFKDYQHLCSLGGTLPFRQLVKEAGLIVPFDPGCLEKTMKPVCAWLENSNY</sequence>
<comment type="caution">
    <text evidence="8">The sequence shown here is derived from an EMBL/GenBank/DDBJ whole genome shotgun (WGS) entry which is preliminary data.</text>
</comment>
<dbReference type="GO" id="GO:0046872">
    <property type="term" value="F:metal ion binding"/>
    <property type="evidence" value="ECO:0007669"/>
    <property type="project" value="UniProtKB-UniRule"/>
</dbReference>
<organism evidence="8 9">
    <name type="scientific">Absicoccus porci</name>
    <dbReference type="NCBI Taxonomy" id="2486576"/>
    <lineage>
        <taxon>Bacteria</taxon>
        <taxon>Bacillati</taxon>
        <taxon>Bacillota</taxon>
        <taxon>Erysipelotrichia</taxon>
        <taxon>Erysipelotrichales</taxon>
        <taxon>Erysipelotrichaceae</taxon>
        <taxon>Absicoccus</taxon>
    </lineage>
</organism>
<dbReference type="NCBIfam" id="TIGR02289">
    <property type="entry name" value="M3_not_pepF"/>
    <property type="match status" value="1"/>
</dbReference>
<comment type="similarity">
    <text evidence="6">Belongs to the peptidase M3 family.</text>
</comment>
<keyword evidence="3 6" id="KW-0378">Hydrolase</keyword>
<evidence type="ECO:0000256" key="6">
    <source>
        <dbReference type="RuleBase" id="RU003435"/>
    </source>
</evidence>
<dbReference type="GO" id="GO:0004222">
    <property type="term" value="F:metalloendopeptidase activity"/>
    <property type="evidence" value="ECO:0007669"/>
    <property type="project" value="InterPro"/>
</dbReference>
<keyword evidence="4 6" id="KW-0862">Zinc</keyword>
<evidence type="ECO:0000256" key="4">
    <source>
        <dbReference type="ARBA" id="ARBA00022833"/>
    </source>
</evidence>
<dbReference type="AlphaFoldDB" id="A0A3N0I586"/>
<dbReference type="EMBL" id="RJQC01000001">
    <property type="protein sequence ID" value="RNM31482.1"/>
    <property type="molecule type" value="Genomic_DNA"/>
</dbReference>
<protein>
    <submittedName>
        <fullName evidence="8">M3 family oligoendopeptidase</fullName>
    </submittedName>
</protein>
<dbReference type="GO" id="GO:0006518">
    <property type="term" value="P:peptide metabolic process"/>
    <property type="evidence" value="ECO:0007669"/>
    <property type="project" value="TreeGrafter"/>
</dbReference>
<evidence type="ECO:0000256" key="1">
    <source>
        <dbReference type="ARBA" id="ARBA00022670"/>
    </source>
</evidence>
<keyword evidence="1 6" id="KW-0645">Protease</keyword>
<dbReference type="Proteomes" id="UP000276568">
    <property type="component" value="Unassembled WGS sequence"/>
</dbReference>
<proteinExistence type="inferred from homology"/>
<comment type="cofactor">
    <cofactor evidence="6">
        <name>Zn(2+)</name>
        <dbReference type="ChEBI" id="CHEBI:29105"/>
    </cofactor>
    <text evidence="6">Binds 1 zinc ion.</text>
</comment>
<evidence type="ECO:0000256" key="5">
    <source>
        <dbReference type="ARBA" id="ARBA00023049"/>
    </source>
</evidence>
<dbReference type="PANTHER" id="PTHR11804:SF28">
    <property type="entry name" value="OLIGOENDOPEPTIDASE F"/>
    <property type="match status" value="1"/>
</dbReference>
<feature type="domain" description="Peptidase M3A/M3B catalytic" evidence="7">
    <location>
        <begin position="165"/>
        <end position="269"/>
    </location>
</feature>
<keyword evidence="9" id="KW-1185">Reference proteome</keyword>
<dbReference type="CDD" id="cd09606">
    <property type="entry name" value="M3B_PepF"/>
    <property type="match status" value="1"/>
</dbReference>
<reference evidence="8 9" key="1">
    <citation type="submission" date="2018-11" db="EMBL/GenBank/DDBJ databases">
        <title>Clostridium sp. nov., a member of the family Erysipelotrichaceae isolated from pig faeces.</title>
        <authorList>
            <person name="Chang Y.-H."/>
        </authorList>
    </citation>
    <scope>NUCLEOTIDE SEQUENCE [LARGE SCALE GENOMIC DNA]</scope>
    <source>
        <strain evidence="8 9">YH-panp20</strain>
    </source>
</reference>
<dbReference type="GO" id="GO:0006508">
    <property type="term" value="P:proteolysis"/>
    <property type="evidence" value="ECO:0007669"/>
    <property type="project" value="UniProtKB-KW"/>
</dbReference>
<evidence type="ECO:0000259" key="7">
    <source>
        <dbReference type="Pfam" id="PF01432"/>
    </source>
</evidence>
<feature type="domain" description="Peptidase M3A/M3B catalytic" evidence="7">
    <location>
        <begin position="314"/>
        <end position="536"/>
    </location>
</feature>
<keyword evidence="2 6" id="KW-0479">Metal-binding</keyword>
<dbReference type="Pfam" id="PF01432">
    <property type="entry name" value="Peptidase_M3"/>
    <property type="match status" value="2"/>
</dbReference>
<evidence type="ECO:0000256" key="3">
    <source>
        <dbReference type="ARBA" id="ARBA00022801"/>
    </source>
</evidence>
<dbReference type="SUPFAM" id="SSF55486">
    <property type="entry name" value="Metalloproteases ('zincins'), catalytic domain"/>
    <property type="match status" value="1"/>
</dbReference>